<feature type="domain" description="Alpha/beta hydrolase fold-3" evidence="4">
    <location>
        <begin position="71"/>
        <end position="265"/>
    </location>
</feature>
<dbReference type="InterPro" id="IPR033140">
    <property type="entry name" value="Lipase_GDXG_put_SER_AS"/>
</dbReference>
<evidence type="ECO:0000313" key="5">
    <source>
        <dbReference type="EMBL" id="TCU14822.1"/>
    </source>
</evidence>
<comment type="caution">
    <text evidence="5">The sequence shown here is derived from an EMBL/GenBank/DDBJ whole genome shotgun (WGS) entry which is preliminary data.</text>
</comment>
<name>A0A4R3Q6C6_RHISU</name>
<evidence type="ECO:0000259" key="4">
    <source>
        <dbReference type="Pfam" id="PF07859"/>
    </source>
</evidence>
<dbReference type="PANTHER" id="PTHR48081:SF30">
    <property type="entry name" value="ACETYL-HYDROLASE LIPR-RELATED"/>
    <property type="match status" value="1"/>
</dbReference>
<reference evidence="5 6" key="1">
    <citation type="submission" date="2019-03" db="EMBL/GenBank/DDBJ databases">
        <title>Genomic Encyclopedia of Type Strains, Phase IV (KMG-V): Genome sequencing to study the core and pangenomes of soil and plant-associated prokaryotes.</title>
        <authorList>
            <person name="Whitman W."/>
        </authorList>
    </citation>
    <scope>NUCLEOTIDE SEQUENCE [LARGE SCALE GENOMIC DNA]</scope>
    <source>
        <strain evidence="5 6">Hc14</strain>
    </source>
</reference>
<keyword evidence="2" id="KW-0378">Hydrolase</keyword>
<dbReference type="InterPro" id="IPR013094">
    <property type="entry name" value="AB_hydrolase_3"/>
</dbReference>
<dbReference type="GO" id="GO:0004806">
    <property type="term" value="F:triacylglycerol lipase activity"/>
    <property type="evidence" value="ECO:0007669"/>
    <property type="project" value="TreeGrafter"/>
</dbReference>
<sequence length="300" mass="31607">MSEKDTAIMVQIREALKGIKGTATGPDARPMFDDVMKGVAPAEGIEDEEGIVGGVPGIWVRPRSGPDDRVILYLHGGAYVIGSPRAYVNLVGQMVSRSGIPAFIADYALAPERPFPAAIEDALRAYNGLVEQGARQIALAGDSAGGGLALALFSQVKNADPTPRSVVAISPWTDLALTSPSMLSRDAVDPIWSPVALAEMARLYLGNADLRNPLTSPVYADRLGLPPLLIHVGDAEILLDDALRYAEGVDGVEVHVWDGMLHVFPSSAGILDAADAALESIGKFIASTMLSNRDLNEAAS</sequence>
<dbReference type="EMBL" id="SMBH01000008">
    <property type="protein sequence ID" value="TCU14822.1"/>
    <property type="molecule type" value="Genomic_DNA"/>
</dbReference>
<accession>A0A4R3Q6C6</accession>
<comment type="similarity">
    <text evidence="1">Belongs to the 'GDXG' lipolytic enzyme family.</text>
</comment>
<protein>
    <submittedName>
        <fullName evidence="5">Acetyl esterase/lipase</fullName>
    </submittedName>
</protein>
<organism evidence="5 6">
    <name type="scientific">Rhizobium sullae</name>
    <name type="common">Rhizobium hedysari</name>
    <dbReference type="NCBI Taxonomy" id="50338"/>
    <lineage>
        <taxon>Bacteria</taxon>
        <taxon>Pseudomonadati</taxon>
        <taxon>Pseudomonadota</taxon>
        <taxon>Alphaproteobacteria</taxon>
        <taxon>Hyphomicrobiales</taxon>
        <taxon>Rhizobiaceae</taxon>
        <taxon>Rhizobium/Agrobacterium group</taxon>
        <taxon>Rhizobium</taxon>
    </lineage>
</organism>
<dbReference type="InterPro" id="IPR029058">
    <property type="entry name" value="AB_hydrolase_fold"/>
</dbReference>
<evidence type="ECO:0000256" key="1">
    <source>
        <dbReference type="ARBA" id="ARBA00010515"/>
    </source>
</evidence>
<evidence type="ECO:0000256" key="2">
    <source>
        <dbReference type="ARBA" id="ARBA00022801"/>
    </source>
</evidence>
<dbReference type="Proteomes" id="UP000294576">
    <property type="component" value="Unassembled WGS sequence"/>
</dbReference>
<evidence type="ECO:0000313" key="6">
    <source>
        <dbReference type="Proteomes" id="UP000294576"/>
    </source>
</evidence>
<dbReference type="Gene3D" id="3.40.50.1820">
    <property type="entry name" value="alpha/beta hydrolase"/>
    <property type="match status" value="1"/>
</dbReference>
<dbReference type="PANTHER" id="PTHR48081">
    <property type="entry name" value="AB HYDROLASE SUPERFAMILY PROTEIN C4A8.06C"/>
    <property type="match status" value="1"/>
</dbReference>
<dbReference type="SUPFAM" id="SSF53474">
    <property type="entry name" value="alpha/beta-Hydrolases"/>
    <property type="match status" value="1"/>
</dbReference>
<gene>
    <name evidence="5" type="ORF">EV132_108192</name>
</gene>
<dbReference type="AlphaFoldDB" id="A0A4R3Q6C6"/>
<dbReference type="PROSITE" id="PS01174">
    <property type="entry name" value="LIPASE_GDXG_SER"/>
    <property type="match status" value="1"/>
</dbReference>
<dbReference type="Pfam" id="PF07859">
    <property type="entry name" value="Abhydrolase_3"/>
    <property type="match status" value="1"/>
</dbReference>
<feature type="active site" evidence="3">
    <location>
        <position position="143"/>
    </location>
</feature>
<evidence type="ECO:0000256" key="3">
    <source>
        <dbReference type="PROSITE-ProRule" id="PRU10038"/>
    </source>
</evidence>
<dbReference type="InterPro" id="IPR050300">
    <property type="entry name" value="GDXG_lipolytic_enzyme"/>
</dbReference>
<proteinExistence type="inferred from homology"/>